<feature type="active site" description="Charge relay system" evidence="13 14">
    <location>
        <position position="230"/>
    </location>
</feature>
<keyword evidence="11" id="KW-0865">Zymogen</keyword>
<dbReference type="PANTHER" id="PTHR42884:SF14">
    <property type="entry name" value="NEUROENDOCRINE CONVERTASE 1"/>
    <property type="match status" value="1"/>
</dbReference>
<feature type="region of interest" description="Disordered" evidence="15">
    <location>
        <begin position="641"/>
        <end position="715"/>
    </location>
</feature>
<evidence type="ECO:0000256" key="13">
    <source>
        <dbReference type="PIRSR" id="PIRSR615500-1"/>
    </source>
</evidence>
<feature type="active site" description="Charge relay system" evidence="13 14">
    <location>
        <position position="402"/>
    </location>
</feature>
<dbReference type="PRINTS" id="PR00723">
    <property type="entry name" value="SUBTILISIN"/>
</dbReference>
<keyword evidence="3 14" id="KW-0645">Protease</keyword>
<gene>
    <name evidence="19" type="ORF">R9X50_00525800</name>
</gene>
<dbReference type="InterPro" id="IPR022398">
    <property type="entry name" value="Peptidase_S8_His-AS"/>
</dbReference>
<protein>
    <recommendedName>
        <fullName evidence="18">P/Homo B domain-containing protein</fullName>
    </recommendedName>
</protein>
<dbReference type="FunFam" id="3.40.50.200:FF:000005">
    <property type="entry name" value="Proprotein convertase subtilisin/kexin type 7"/>
    <property type="match status" value="1"/>
</dbReference>
<name>A0AAQ3M6T2_9PEZI</name>
<feature type="compositionally biased region" description="Low complexity" evidence="15">
    <location>
        <begin position="703"/>
        <end position="712"/>
    </location>
</feature>
<keyword evidence="20" id="KW-1185">Reference proteome</keyword>
<dbReference type="PROSITE" id="PS00136">
    <property type="entry name" value="SUBTILASE_ASP"/>
    <property type="match status" value="1"/>
</dbReference>
<feature type="chain" id="PRO_5043055577" description="P/Homo B domain-containing protein" evidence="17">
    <location>
        <begin position="20"/>
        <end position="865"/>
    </location>
</feature>
<evidence type="ECO:0000256" key="16">
    <source>
        <dbReference type="SAM" id="Phobius"/>
    </source>
</evidence>
<feature type="region of interest" description="Disordered" evidence="15">
    <location>
        <begin position="613"/>
        <end position="632"/>
    </location>
</feature>
<evidence type="ECO:0000256" key="15">
    <source>
        <dbReference type="SAM" id="MobiDB-lite"/>
    </source>
</evidence>
<dbReference type="Gene3D" id="3.40.50.200">
    <property type="entry name" value="Peptidase S8/S53 domain"/>
    <property type="match status" value="1"/>
</dbReference>
<comment type="similarity">
    <text evidence="2">Belongs to the peptidase S8 family. Furin subfamily.</text>
</comment>
<feature type="signal peptide" evidence="17">
    <location>
        <begin position="1"/>
        <end position="19"/>
    </location>
</feature>
<keyword evidence="12" id="KW-0325">Glycoprotein</keyword>
<dbReference type="PROSITE" id="PS51829">
    <property type="entry name" value="P_HOMO_B"/>
    <property type="match status" value="1"/>
</dbReference>
<keyword evidence="9 16" id="KW-1133">Transmembrane helix</keyword>
<evidence type="ECO:0000256" key="2">
    <source>
        <dbReference type="ARBA" id="ARBA00005325"/>
    </source>
</evidence>
<evidence type="ECO:0000256" key="5">
    <source>
        <dbReference type="ARBA" id="ARBA00022729"/>
    </source>
</evidence>
<dbReference type="EMBL" id="CP138587">
    <property type="protein sequence ID" value="WPH02395.1"/>
    <property type="molecule type" value="Genomic_DNA"/>
</dbReference>
<keyword evidence="6 14" id="KW-0378">Hydrolase</keyword>
<dbReference type="GO" id="GO:0000139">
    <property type="term" value="C:Golgi membrane"/>
    <property type="evidence" value="ECO:0007669"/>
    <property type="project" value="TreeGrafter"/>
</dbReference>
<dbReference type="FunFam" id="2.60.120.260:FF:000026">
    <property type="entry name" value="proprotein convertase subtilisin/kexin type 7"/>
    <property type="match status" value="1"/>
</dbReference>
<dbReference type="GO" id="GO:0016485">
    <property type="term" value="P:protein processing"/>
    <property type="evidence" value="ECO:0007669"/>
    <property type="project" value="TreeGrafter"/>
</dbReference>
<evidence type="ECO:0000256" key="12">
    <source>
        <dbReference type="ARBA" id="ARBA00023180"/>
    </source>
</evidence>
<dbReference type="Pfam" id="PF00082">
    <property type="entry name" value="Peptidase_S8"/>
    <property type="match status" value="1"/>
</dbReference>
<dbReference type="Pfam" id="PF01483">
    <property type="entry name" value="P_proprotein"/>
    <property type="match status" value="1"/>
</dbReference>
<feature type="compositionally biased region" description="Basic and acidic residues" evidence="15">
    <location>
        <begin position="836"/>
        <end position="865"/>
    </location>
</feature>
<dbReference type="InterPro" id="IPR008979">
    <property type="entry name" value="Galactose-bd-like_sf"/>
</dbReference>
<feature type="compositionally biased region" description="Polar residues" evidence="15">
    <location>
        <begin position="641"/>
        <end position="653"/>
    </location>
</feature>
<dbReference type="InterPro" id="IPR034182">
    <property type="entry name" value="Kexin/furin"/>
</dbReference>
<evidence type="ECO:0000256" key="11">
    <source>
        <dbReference type="ARBA" id="ARBA00023145"/>
    </source>
</evidence>
<sequence>MRWSDWAAVFLLAAPSTSATRARDYDAHDYYAVHLSPESRPEDVSAHLGLEYDGPLGELKDHHMFRADNRHHDYDHIKSALTDLRLRRRKREMGSEEPHVLDGVLFTQKQDISKRFPLVKRNVIHRQSAPLAPDEGLVQEQQDVATKLGLADPIFMDQWHLYNHVEKGNDINVTGVWVQGITGKNSTVCIVDDGLDMDSDDLAPNYFREGSYDFNDQVNDPKPRLLDDRHGTRCAGEVAAAKNNVCGVGVAYDSRISGVRILSKAISDADEALAMNYHFQENDIYSCSWGPPDDGQSMEAPSVLIKRAMVNGVQNGRGGLGSIYVFAIGNGAASDDNCNFDGYTNSIYSVSVGGIDRKGLHPYYSEACSAQLVVTYSSGSGDAIHTTDVGKDKCYSNHGGTSAAGPLVSGIYALALEANPKLTWRDIQYITILSAVKIDQGDDWVMVKGVGKEFSHQFGYGKADAWALVEMAKTWKNVKPQAWYFSPWMHVKHAIPQGDQGLASTFTVTEAMLKKANLERLEHVTVTMNVEHGRRGDLSVELRSPDGVVSHIATHRRNDGTPQGYVDWTFMSVAHWGESGVGDWTIVVKDTNVNDFTGNFTDWRLKLWGESSDGEKQDLLPLPTETDDDDHDEVLTPIISTASVAVPSQTGSPEGNPDDHQDRPVNNKHTSTVSPTSTQVESTSIAIPKPTGTDNKEEEHSQPSEPSASPSSTTDSFLPHIFPTFGVSKTTQVWIYGTLVLIIIFLSGLGGWWYYVRSKKRKWKTTDDYGFEMVDHDDDPDDDTPGGANGSGEDGYANGGIREKRKGRRAGELYDAFAEGSDEEEPFDLGSDSEDDHTHHGESEKADMSRYRDEEPRREGRDVSP</sequence>
<dbReference type="InterPro" id="IPR002884">
    <property type="entry name" value="P_dom"/>
</dbReference>
<evidence type="ECO:0000256" key="7">
    <source>
        <dbReference type="ARBA" id="ARBA00022825"/>
    </source>
</evidence>
<proteinExistence type="inferred from homology"/>
<keyword evidence="7 14" id="KW-0720">Serine protease</keyword>
<evidence type="ECO:0000313" key="20">
    <source>
        <dbReference type="Proteomes" id="UP001303373"/>
    </source>
</evidence>
<feature type="compositionally biased region" description="Acidic residues" evidence="15">
    <location>
        <begin position="820"/>
        <end position="835"/>
    </location>
</feature>
<dbReference type="SUPFAM" id="SSF52743">
    <property type="entry name" value="Subtilisin-like"/>
    <property type="match status" value="1"/>
</dbReference>
<evidence type="ECO:0000256" key="4">
    <source>
        <dbReference type="ARBA" id="ARBA00022692"/>
    </source>
</evidence>
<dbReference type="PANTHER" id="PTHR42884">
    <property type="entry name" value="PROPROTEIN CONVERTASE SUBTILISIN/KEXIN-RELATED"/>
    <property type="match status" value="1"/>
</dbReference>
<evidence type="ECO:0000313" key="19">
    <source>
        <dbReference type="EMBL" id="WPH02395.1"/>
    </source>
</evidence>
<evidence type="ECO:0000256" key="8">
    <source>
        <dbReference type="ARBA" id="ARBA00022837"/>
    </source>
</evidence>
<dbReference type="InterPro" id="IPR036852">
    <property type="entry name" value="Peptidase_S8/S53_dom_sf"/>
</dbReference>
<feature type="active site" description="Charge relay system" evidence="13 14">
    <location>
        <position position="192"/>
    </location>
</feature>
<dbReference type="InterPro" id="IPR000209">
    <property type="entry name" value="Peptidase_S8/S53_dom"/>
</dbReference>
<evidence type="ECO:0000256" key="17">
    <source>
        <dbReference type="SAM" id="SignalP"/>
    </source>
</evidence>
<evidence type="ECO:0000256" key="9">
    <source>
        <dbReference type="ARBA" id="ARBA00022989"/>
    </source>
</evidence>
<dbReference type="InterPro" id="IPR023827">
    <property type="entry name" value="Peptidase_S8_Asp-AS"/>
</dbReference>
<evidence type="ECO:0000256" key="10">
    <source>
        <dbReference type="ARBA" id="ARBA00023136"/>
    </source>
</evidence>
<evidence type="ECO:0000256" key="3">
    <source>
        <dbReference type="ARBA" id="ARBA00022670"/>
    </source>
</evidence>
<comment type="subcellular location">
    <subcellularLocation>
        <location evidence="1">Membrane</location>
    </subcellularLocation>
</comment>
<dbReference type="CDD" id="cd04059">
    <property type="entry name" value="Peptidases_S8_Protein_convertases_Kexins_Furin-like"/>
    <property type="match status" value="1"/>
</dbReference>
<evidence type="ECO:0000259" key="18">
    <source>
        <dbReference type="PROSITE" id="PS51829"/>
    </source>
</evidence>
<feature type="transmembrane region" description="Helical" evidence="16">
    <location>
        <begin position="733"/>
        <end position="755"/>
    </location>
</feature>
<dbReference type="InterPro" id="IPR023828">
    <property type="entry name" value="Peptidase_S8_Ser-AS"/>
</dbReference>
<organism evidence="19 20">
    <name type="scientific">Acrodontium crateriforme</name>
    <dbReference type="NCBI Taxonomy" id="150365"/>
    <lineage>
        <taxon>Eukaryota</taxon>
        <taxon>Fungi</taxon>
        <taxon>Dikarya</taxon>
        <taxon>Ascomycota</taxon>
        <taxon>Pezizomycotina</taxon>
        <taxon>Dothideomycetes</taxon>
        <taxon>Dothideomycetidae</taxon>
        <taxon>Mycosphaerellales</taxon>
        <taxon>Teratosphaeriaceae</taxon>
        <taxon>Acrodontium</taxon>
    </lineage>
</organism>
<feature type="compositionally biased region" description="Polar residues" evidence="15">
    <location>
        <begin position="667"/>
        <end position="685"/>
    </location>
</feature>
<dbReference type="PROSITE" id="PS00138">
    <property type="entry name" value="SUBTILASE_SER"/>
    <property type="match status" value="1"/>
</dbReference>
<keyword evidence="10 16" id="KW-0472">Membrane</keyword>
<dbReference type="GO" id="GO:0004252">
    <property type="term" value="F:serine-type endopeptidase activity"/>
    <property type="evidence" value="ECO:0007669"/>
    <property type="project" value="UniProtKB-UniRule"/>
</dbReference>
<feature type="region of interest" description="Disordered" evidence="15">
    <location>
        <begin position="773"/>
        <end position="865"/>
    </location>
</feature>
<accession>A0AAQ3M6T2</accession>
<dbReference type="SUPFAM" id="SSF49785">
    <property type="entry name" value="Galactose-binding domain-like"/>
    <property type="match status" value="1"/>
</dbReference>
<reference evidence="19 20" key="1">
    <citation type="submission" date="2023-11" db="EMBL/GenBank/DDBJ databases">
        <title>An acidophilic fungus is an integral part of prey digestion in a carnivorous sundew plant.</title>
        <authorList>
            <person name="Tsai I.J."/>
        </authorList>
    </citation>
    <scope>NUCLEOTIDE SEQUENCE [LARGE SCALE GENOMIC DNA]</scope>
    <source>
        <strain evidence="19">169a</strain>
    </source>
</reference>
<keyword evidence="8" id="KW-0106">Calcium</keyword>
<dbReference type="Proteomes" id="UP001303373">
    <property type="component" value="Chromosome 8"/>
</dbReference>
<keyword evidence="5 17" id="KW-0732">Signal</keyword>
<dbReference type="GO" id="GO:0005802">
    <property type="term" value="C:trans-Golgi network"/>
    <property type="evidence" value="ECO:0007669"/>
    <property type="project" value="TreeGrafter"/>
</dbReference>
<evidence type="ECO:0000256" key="1">
    <source>
        <dbReference type="ARBA" id="ARBA00004370"/>
    </source>
</evidence>
<dbReference type="GO" id="GO:0007323">
    <property type="term" value="P:peptide pheromone maturation"/>
    <property type="evidence" value="ECO:0007669"/>
    <property type="project" value="UniProtKB-ARBA"/>
</dbReference>
<dbReference type="PROSITE" id="PS51892">
    <property type="entry name" value="SUBTILASE"/>
    <property type="match status" value="1"/>
</dbReference>
<dbReference type="AlphaFoldDB" id="A0AAQ3M6T2"/>
<evidence type="ECO:0000256" key="14">
    <source>
        <dbReference type="PROSITE-ProRule" id="PRU01240"/>
    </source>
</evidence>
<dbReference type="Gene3D" id="2.60.120.260">
    <property type="entry name" value="Galactose-binding domain-like"/>
    <property type="match status" value="1"/>
</dbReference>
<dbReference type="InterPro" id="IPR015500">
    <property type="entry name" value="Peptidase_S8_subtilisin-rel"/>
</dbReference>
<keyword evidence="4 16" id="KW-0812">Transmembrane</keyword>
<dbReference type="PROSITE" id="PS00137">
    <property type="entry name" value="SUBTILASE_HIS"/>
    <property type="match status" value="1"/>
</dbReference>
<feature type="compositionally biased region" description="Acidic residues" evidence="15">
    <location>
        <begin position="775"/>
        <end position="784"/>
    </location>
</feature>
<feature type="domain" description="P/Homo B" evidence="18">
    <location>
        <begin position="478"/>
        <end position="613"/>
    </location>
</feature>
<evidence type="ECO:0000256" key="6">
    <source>
        <dbReference type="ARBA" id="ARBA00022801"/>
    </source>
</evidence>